<dbReference type="PANTHER" id="PTHR10584">
    <property type="entry name" value="SUGAR KINASE"/>
    <property type="match status" value="1"/>
</dbReference>
<name>A0A383DNN2_9ZZZZ</name>
<keyword evidence="2" id="KW-0418">Kinase</keyword>
<evidence type="ECO:0000313" key="4">
    <source>
        <dbReference type="EMBL" id="SVE46106.1"/>
    </source>
</evidence>
<accession>A0A383DNN2</accession>
<dbReference type="InterPro" id="IPR029056">
    <property type="entry name" value="Ribokinase-like"/>
</dbReference>
<organism evidence="4">
    <name type="scientific">marine metagenome</name>
    <dbReference type="NCBI Taxonomy" id="408172"/>
    <lineage>
        <taxon>unclassified sequences</taxon>
        <taxon>metagenomes</taxon>
        <taxon>ecological metagenomes</taxon>
    </lineage>
</organism>
<dbReference type="InterPro" id="IPR011611">
    <property type="entry name" value="PfkB_dom"/>
</dbReference>
<evidence type="ECO:0000256" key="1">
    <source>
        <dbReference type="ARBA" id="ARBA00022679"/>
    </source>
</evidence>
<dbReference type="Pfam" id="PF00294">
    <property type="entry name" value="PfkB"/>
    <property type="match status" value="1"/>
</dbReference>
<dbReference type="AlphaFoldDB" id="A0A383DNN2"/>
<dbReference type="GO" id="GO:0016301">
    <property type="term" value="F:kinase activity"/>
    <property type="evidence" value="ECO:0007669"/>
    <property type="project" value="UniProtKB-KW"/>
</dbReference>
<gene>
    <name evidence="4" type="ORF">METZ01_LOCUS498960</name>
</gene>
<dbReference type="PANTHER" id="PTHR10584:SF166">
    <property type="entry name" value="RIBOKINASE"/>
    <property type="match status" value="1"/>
</dbReference>
<dbReference type="GO" id="GO:0005829">
    <property type="term" value="C:cytosol"/>
    <property type="evidence" value="ECO:0007669"/>
    <property type="project" value="TreeGrafter"/>
</dbReference>
<dbReference type="EMBL" id="UINC01218887">
    <property type="protein sequence ID" value="SVE46106.1"/>
    <property type="molecule type" value="Genomic_DNA"/>
</dbReference>
<dbReference type="SUPFAM" id="SSF53613">
    <property type="entry name" value="Ribokinase-like"/>
    <property type="match status" value="1"/>
</dbReference>
<feature type="domain" description="Carbohydrate kinase PfkB" evidence="3">
    <location>
        <begin position="16"/>
        <end position="235"/>
    </location>
</feature>
<sequence length="235" mass="25694">VVGSVAYDSVVTPSGNRQDSLGGSATFFSVASSYFTDVSVVAVVGDDFKSKDIDFMKKHGVDVSGLEVCQGGKTFRWSGVYSEDVNTRETLETQLNVFADFSPKIHCERKRTPFLFLANIDPDLQFSVLSQMDERPQLVALDSMNYWIEGKNCSLNKVIESVDLLFVEEGEARAIAGEFNLIRCAEHIMRLGPQTIVIKRGEHGVLVFHGSVIFSAPGFPLTNPLDPTGAGDSFA</sequence>
<protein>
    <recommendedName>
        <fullName evidence="3">Carbohydrate kinase PfkB domain-containing protein</fullName>
    </recommendedName>
</protein>
<keyword evidence="1" id="KW-0808">Transferase</keyword>
<proteinExistence type="predicted"/>
<evidence type="ECO:0000256" key="2">
    <source>
        <dbReference type="ARBA" id="ARBA00022777"/>
    </source>
</evidence>
<feature type="non-terminal residue" evidence="4">
    <location>
        <position position="1"/>
    </location>
</feature>
<feature type="non-terminal residue" evidence="4">
    <location>
        <position position="235"/>
    </location>
</feature>
<evidence type="ECO:0000259" key="3">
    <source>
        <dbReference type="Pfam" id="PF00294"/>
    </source>
</evidence>
<reference evidence="4" key="1">
    <citation type="submission" date="2018-05" db="EMBL/GenBank/DDBJ databases">
        <authorList>
            <person name="Lanie J.A."/>
            <person name="Ng W.-L."/>
            <person name="Kazmierczak K.M."/>
            <person name="Andrzejewski T.M."/>
            <person name="Davidsen T.M."/>
            <person name="Wayne K.J."/>
            <person name="Tettelin H."/>
            <person name="Glass J.I."/>
            <person name="Rusch D."/>
            <person name="Podicherti R."/>
            <person name="Tsui H.-C.T."/>
            <person name="Winkler M.E."/>
        </authorList>
    </citation>
    <scope>NUCLEOTIDE SEQUENCE</scope>
</reference>
<dbReference type="Gene3D" id="3.40.1190.20">
    <property type="match status" value="1"/>
</dbReference>